<evidence type="ECO:0000256" key="1">
    <source>
        <dbReference type="SAM" id="MobiDB-lite"/>
    </source>
</evidence>
<dbReference type="RefSeq" id="XP_025368061.1">
    <property type="nucleotide sequence ID" value="XM_025516303.1"/>
</dbReference>
<proteinExistence type="predicted"/>
<sequence>MSITFGDHTLTPHGPTLFNPSNYAQFFFEPDTMATSAISLPQKTLTALRKEVKGINTRISSFARSYAQGNLQRMENEISLTKSLLTTSTQERDAWKRKAEDWKSKNLERARDSSALEARVKTLEKTVRDSSALEVRVKTLEKAVRASSALEARVQSLEKAVRASSEARVQSLEKAVRASSALEARVQSLGSSLREQNTLSEDLEAEVQELPDAWKRKAEDWKSKCLVSESLHKGMQVQARGLRDNMDEACRAHAASSGEVQELRGQCHLSQSQVETIRADLNREQGLRSDADRKNAEISKEQETQARNFALLARELKSTRNKLKVVNAINFGFLGQLMGKIQNLKRILRFKSQMTSVVQERYNSKSKAESLMPSQGQASTIRNELSKERRSTTKKRKQLPAFKQQGEATITCTDLLFLHRAKGKVQHVQEEVQEPKRRCRRKRRMRWVFKRVTRASCLSD</sequence>
<protein>
    <submittedName>
        <fullName evidence="2">Uncharacterized protein</fullName>
    </submittedName>
</protein>
<dbReference type="Proteomes" id="UP000245783">
    <property type="component" value="Unassembled WGS sequence"/>
</dbReference>
<dbReference type="AlphaFoldDB" id="A0A316VX85"/>
<keyword evidence="3" id="KW-1185">Reference proteome</keyword>
<accession>A0A316VX85</accession>
<gene>
    <name evidence="2" type="ORF">IE81DRAFT_348849</name>
</gene>
<organism evidence="2 3">
    <name type="scientific">Ceraceosorus guamensis</name>
    <dbReference type="NCBI Taxonomy" id="1522189"/>
    <lineage>
        <taxon>Eukaryota</taxon>
        <taxon>Fungi</taxon>
        <taxon>Dikarya</taxon>
        <taxon>Basidiomycota</taxon>
        <taxon>Ustilaginomycotina</taxon>
        <taxon>Exobasidiomycetes</taxon>
        <taxon>Ceraceosorales</taxon>
        <taxon>Ceraceosoraceae</taxon>
        <taxon>Ceraceosorus</taxon>
    </lineage>
</organism>
<dbReference type="InParanoid" id="A0A316VX85"/>
<name>A0A316VX85_9BASI</name>
<dbReference type="GeneID" id="37038173"/>
<dbReference type="EMBL" id="KZ819404">
    <property type="protein sequence ID" value="PWN40901.1"/>
    <property type="molecule type" value="Genomic_DNA"/>
</dbReference>
<feature type="region of interest" description="Disordered" evidence="1">
    <location>
        <begin position="365"/>
        <end position="402"/>
    </location>
</feature>
<feature type="compositionally biased region" description="Polar residues" evidence="1">
    <location>
        <begin position="372"/>
        <end position="383"/>
    </location>
</feature>
<evidence type="ECO:0000313" key="3">
    <source>
        <dbReference type="Proteomes" id="UP000245783"/>
    </source>
</evidence>
<evidence type="ECO:0000313" key="2">
    <source>
        <dbReference type="EMBL" id="PWN40901.1"/>
    </source>
</evidence>
<reference evidence="2 3" key="1">
    <citation type="journal article" date="2018" name="Mol. Biol. Evol.">
        <title>Broad Genomic Sampling Reveals a Smut Pathogenic Ancestry of the Fungal Clade Ustilaginomycotina.</title>
        <authorList>
            <person name="Kijpornyongpan T."/>
            <person name="Mondo S.J."/>
            <person name="Barry K."/>
            <person name="Sandor L."/>
            <person name="Lee J."/>
            <person name="Lipzen A."/>
            <person name="Pangilinan J."/>
            <person name="LaButti K."/>
            <person name="Hainaut M."/>
            <person name="Henrissat B."/>
            <person name="Grigoriev I.V."/>
            <person name="Spatafora J.W."/>
            <person name="Aime M.C."/>
        </authorList>
    </citation>
    <scope>NUCLEOTIDE SEQUENCE [LARGE SCALE GENOMIC DNA]</scope>
    <source>
        <strain evidence="2 3">MCA 4658</strain>
    </source>
</reference>